<dbReference type="PROSITE" id="PS50835">
    <property type="entry name" value="IG_LIKE"/>
    <property type="match status" value="1"/>
</dbReference>
<name>A0A8C6VL46_NAJNA</name>
<dbReference type="Ensembl" id="ENSNNAT00000007814.1">
    <property type="protein sequence ID" value="ENSNNAP00000007445.1"/>
    <property type="gene ID" value="ENSNNAG00000005033.1"/>
</dbReference>
<dbReference type="Proteomes" id="UP000694559">
    <property type="component" value="Unplaced"/>
</dbReference>
<dbReference type="GeneTree" id="ENSGT00940000154179"/>
<organism evidence="2 3">
    <name type="scientific">Naja naja</name>
    <name type="common">Indian cobra</name>
    <dbReference type="NCBI Taxonomy" id="35670"/>
    <lineage>
        <taxon>Eukaryota</taxon>
        <taxon>Metazoa</taxon>
        <taxon>Chordata</taxon>
        <taxon>Craniata</taxon>
        <taxon>Vertebrata</taxon>
        <taxon>Euteleostomi</taxon>
        <taxon>Lepidosauria</taxon>
        <taxon>Squamata</taxon>
        <taxon>Bifurcata</taxon>
        <taxon>Unidentata</taxon>
        <taxon>Episquamata</taxon>
        <taxon>Toxicofera</taxon>
        <taxon>Serpentes</taxon>
        <taxon>Colubroidea</taxon>
        <taxon>Elapidae</taxon>
        <taxon>Elapinae</taxon>
        <taxon>Naja</taxon>
    </lineage>
</organism>
<dbReference type="AlphaFoldDB" id="A0A8C6VL46"/>
<dbReference type="InterPro" id="IPR036179">
    <property type="entry name" value="Ig-like_dom_sf"/>
</dbReference>
<dbReference type="SMART" id="SM00409">
    <property type="entry name" value="IG"/>
    <property type="match status" value="1"/>
</dbReference>
<evidence type="ECO:0000313" key="3">
    <source>
        <dbReference type="Proteomes" id="UP000694559"/>
    </source>
</evidence>
<dbReference type="Gene3D" id="2.60.40.10">
    <property type="entry name" value="Immunoglobulins"/>
    <property type="match status" value="1"/>
</dbReference>
<dbReference type="PANTHER" id="PTHR23267">
    <property type="entry name" value="IMMUNOGLOBULIN LIGHT CHAIN"/>
    <property type="match status" value="1"/>
</dbReference>
<dbReference type="InterPro" id="IPR007110">
    <property type="entry name" value="Ig-like_dom"/>
</dbReference>
<dbReference type="SMART" id="SM00406">
    <property type="entry name" value="IGv"/>
    <property type="match status" value="1"/>
</dbReference>
<proteinExistence type="predicted"/>
<dbReference type="Pfam" id="PF07686">
    <property type="entry name" value="V-set"/>
    <property type="match status" value="1"/>
</dbReference>
<keyword evidence="3" id="KW-1185">Reference proteome</keyword>
<sequence>FRWSPCGIQCTSIQQLQSLKDPDLVAPGGTITMSCRYNGGTITDDNYPRWIQQKAGETPRLLIHSTSRRVSGVPDRFSGSRSGNTMSLTITGALLEDEATYYCLGAVKHYKAEYKSKCYWHGSSSGTIVS</sequence>
<evidence type="ECO:0000313" key="2">
    <source>
        <dbReference type="Ensembl" id="ENSNNAP00000007445.1"/>
    </source>
</evidence>
<protein>
    <recommendedName>
        <fullName evidence="1">Ig-like domain-containing protein</fullName>
    </recommendedName>
</protein>
<dbReference type="SUPFAM" id="SSF48726">
    <property type="entry name" value="Immunoglobulin"/>
    <property type="match status" value="1"/>
</dbReference>
<dbReference type="InterPro" id="IPR003599">
    <property type="entry name" value="Ig_sub"/>
</dbReference>
<dbReference type="InterPro" id="IPR050150">
    <property type="entry name" value="IgV_Light_Chain"/>
</dbReference>
<reference evidence="2" key="2">
    <citation type="submission" date="2025-09" db="UniProtKB">
        <authorList>
            <consortium name="Ensembl"/>
        </authorList>
    </citation>
    <scope>IDENTIFICATION</scope>
</reference>
<feature type="domain" description="Ig-like" evidence="1">
    <location>
        <begin position="14"/>
        <end position="103"/>
    </location>
</feature>
<dbReference type="InterPro" id="IPR013783">
    <property type="entry name" value="Ig-like_fold"/>
</dbReference>
<dbReference type="InterPro" id="IPR013106">
    <property type="entry name" value="Ig_V-set"/>
</dbReference>
<dbReference type="OrthoDB" id="8908372at2759"/>
<accession>A0A8C6VL46</accession>
<reference evidence="2" key="1">
    <citation type="submission" date="2025-08" db="UniProtKB">
        <authorList>
            <consortium name="Ensembl"/>
        </authorList>
    </citation>
    <scope>IDENTIFICATION</scope>
</reference>
<dbReference type="OMA" id="YWHGSSS"/>
<evidence type="ECO:0000259" key="1">
    <source>
        <dbReference type="PROSITE" id="PS50835"/>
    </source>
</evidence>